<dbReference type="Pfam" id="PF02643">
    <property type="entry name" value="DUF192"/>
    <property type="match status" value="1"/>
</dbReference>
<protein>
    <submittedName>
        <fullName evidence="3">DUF192 domain-containing protein</fullName>
    </submittedName>
</protein>
<dbReference type="InterPro" id="IPR038695">
    <property type="entry name" value="Saro_0823-like_sf"/>
</dbReference>
<keyword evidence="4" id="KW-1185">Reference proteome</keyword>
<dbReference type="RefSeq" id="WP_249867644.1">
    <property type="nucleotide sequence ID" value="NZ_JAMGBC010000001.1"/>
</dbReference>
<dbReference type="InterPro" id="IPR003795">
    <property type="entry name" value="DUF192"/>
</dbReference>
<dbReference type="PROSITE" id="PS51257">
    <property type="entry name" value="PROKAR_LIPOPROTEIN"/>
    <property type="match status" value="1"/>
</dbReference>
<feature type="region of interest" description="Disordered" evidence="1">
    <location>
        <begin position="24"/>
        <end position="50"/>
    </location>
</feature>
<dbReference type="Gene3D" id="2.60.120.1140">
    <property type="entry name" value="Protein of unknown function DUF192"/>
    <property type="match status" value="1"/>
</dbReference>
<keyword evidence="2" id="KW-0732">Signal</keyword>
<sequence length="171" mass="17705">MKGLTIAVSLVLAACSPQAAAPQAEASTAAAPDGQPTPAPAPVGDPQTGLSQVPLTITSATGAHRFTVDVAASPLQQEMGLMFVKSLAPDRGMIFPYDPPQPVAFWMRNTLIPLDMIFIRADGTIARIATAKPLDETPVPSGEPVAAVLEIAAGRAAELGISPGDRVEWTR</sequence>
<dbReference type="PANTHER" id="PTHR37953:SF1">
    <property type="entry name" value="UPF0127 PROTEIN MJ1496"/>
    <property type="match status" value="1"/>
</dbReference>
<evidence type="ECO:0000313" key="4">
    <source>
        <dbReference type="Proteomes" id="UP001165343"/>
    </source>
</evidence>
<dbReference type="PANTHER" id="PTHR37953">
    <property type="entry name" value="UPF0127 PROTEIN MJ1496"/>
    <property type="match status" value="1"/>
</dbReference>
<comment type="caution">
    <text evidence="3">The sequence shown here is derived from an EMBL/GenBank/DDBJ whole genome shotgun (WGS) entry which is preliminary data.</text>
</comment>
<evidence type="ECO:0000256" key="2">
    <source>
        <dbReference type="SAM" id="SignalP"/>
    </source>
</evidence>
<gene>
    <name evidence="3" type="ORF">LZ519_05135</name>
</gene>
<reference evidence="3" key="1">
    <citation type="submission" date="2022-05" db="EMBL/GenBank/DDBJ databases">
        <authorList>
            <person name="Jo J.-H."/>
            <person name="Im W.-T."/>
        </authorList>
    </citation>
    <scope>NUCLEOTIDE SEQUENCE</scope>
    <source>
        <strain evidence="3">RG327</strain>
    </source>
</reference>
<name>A0ABT0REN8_9SPHN</name>
<accession>A0ABT0REN8</accession>
<dbReference type="EMBL" id="JAMGBC010000001">
    <property type="protein sequence ID" value="MCL6678703.1"/>
    <property type="molecule type" value="Genomic_DNA"/>
</dbReference>
<evidence type="ECO:0000313" key="3">
    <source>
        <dbReference type="EMBL" id="MCL6678703.1"/>
    </source>
</evidence>
<proteinExistence type="predicted"/>
<dbReference type="Proteomes" id="UP001165343">
    <property type="component" value="Unassembled WGS sequence"/>
</dbReference>
<organism evidence="3 4">
    <name type="scientific">Sphingomonas anseongensis</name>
    <dbReference type="NCBI Taxonomy" id="2908207"/>
    <lineage>
        <taxon>Bacteria</taxon>
        <taxon>Pseudomonadati</taxon>
        <taxon>Pseudomonadota</taxon>
        <taxon>Alphaproteobacteria</taxon>
        <taxon>Sphingomonadales</taxon>
        <taxon>Sphingomonadaceae</taxon>
        <taxon>Sphingomonas</taxon>
    </lineage>
</organism>
<feature type="chain" id="PRO_5045720301" evidence="2">
    <location>
        <begin position="20"/>
        <end position="171"/>
    </location>
</feature>
<feature type="signal peptide" evidence="2">
    <location>
        <begin position="1"/>
        <end position="19"/>
    </location>
</feature>
<evidence type="ECO:0000256" key="1">
    <source>
        <dbReference type="SAM" id="MobiDB-lite"/>
    </source>
</evidence>